<gene>
    <name evidence="1" type="ORF">SCHPADRAFT_502935</name>
</gene>
<evidence type="ECO:0000313" key="2">
    <source>
        <dbReference type="Proteomes" id="UP000053477"/>
    </source>
</evidence>
<name>A0A0H2RFX1_9AGAM</name>
<evidence type="ECO:0000313" key="1">
    <source>
        <dbReference type="EMBL" id="KLO10785.1"/>
    </source>
</evidence>
<dbReference type="EMBL" id="KQ086017">
    <property type="protein sequence ID" value="KLO10785.1"/>
    <property type="molecule type" value="Genomic_DNA"/>
</dbReference>
<accession>A0A0H2RFX1</accession>
<dbReference type="InParanoid" id="A0A0H2RFX1"/>
<keyword evidence="2" id="KW-1185">Reference proteome</keyword>
<sequence>MVNRHISIDPDRRVLARTDAAKSLRTGHELRAEVNAVDPRMVTLEGTDVVDDILSSIYVPGENPWANSGHDSKSGSSKKHFLNRIDDYVKKTLKDEPVEDALGPLRIS</sequence>
<dbReference type="Proteomes" id="UP000053477">
    <property type="component" value="Unassembled WGS sequence"/>
</dbReference>
<proteinExistence type="predicted"/>
<organism evidence="1 2">
    <name type="scientific">Schizopora paradoxa</name>
    <dbReference type="NCBI Taxonomy" id="27342"/>
    <lineage>
        <taxon>Eukaryota</taxon>
        <taxon>Fungi</taxon>
        <taxon>Dikarya</taxon>
        <taxon>Basidiomycota</taxon>
        <taxon>Agaricomycotina</taxon>
        <taxon>Agaricomycetes</taxon>
        <taxon>Hymenochaetales</taxon>
        <taxon>Schizoporaceae</taxon>
        <taxon>Schizopora</taxon>
    </lineage>
</organism>
<protein>
    <submittedName>
        <fullName evidence="1">Uncharacterized protein</fullName>
    </submittedName>
</protein>
<dbReference type="AlphaFoldDB" id="A0A0H2RFX1"/>
<reference evidence="1 2" key="1">
    <citation type="submission" date="2015-04" db="EMBL/GenBank/DDBJ databases">
        <title>Complete genome sequence of Schizopora paradoxa KUC8140, a cosmopolitan wood degrader in East Asia.</title>
        <authorList>
            <consortium name="DOE Joint Genome Institute"/>
            <person name="Min B."/>
            <person name="Park H."/>
            <person name="Jang Y."/>
            <person name="Kim J.-J."/>
            <person name="Kim K.H."/>
            <person name="Pangilinan J."/>
            <person name="Lipzen A."/>
            <person name="Riley R."/>
            <person name="Grigoriev I.V."/>
            <person name="Spatafora J.W."/>
            <person name="Choi I.-G."/>
        </authorList>
    </citation>
    <scope>NUCLEOTIDE SEQUENCE [LARGE SCALE GENOMIC DNA]</scope>
    <source>
        <strain evidence="1 2">KUC8140</strain>
    </source>
</reference>